<evidence type="ECO:0008006" key="3">
    <source>
        <dbReference type="Google" id="ProtNLM"/>
    </source>
</evidence>
<protein>
    <recommendedName>
        <fullName evidence="3">Transcriptional regulator</fullName>
    </recommendedName>
</protein>
<evidence type="ECO:0000313" key="2">
    <source>
        <dbReference type="Proteomes" id="UP001595961"/>
    </source>
</evidence>
<evidence type="ECO:0000313" key="1">
    <source>
        <dbReference type="EMBL" id="MFC4526385.1"/>
    </source>
</evidence>
<proteinExistence type="predicted"/>
<dbReference type="RefSeq" id="WP_266151130.1">
    <property type="nucleotide sequence ID" value="NZ_CP064028.1"/>
</dbReference>
<dbReference type="Gene3D" id="1.10.10.10">
    <property type="entry name" value="Winged helix-like DNA-binding domain superfamily/Winged helix DNA-binding domain"/>
    <property type="match status" value="1"/>
</dbReference>
<accession>A0ABV9C055</accession>
<dbReference type="EMBL" id="JBHSGA010000013">
    <property type="protein sequence ID" value="MFC4526385.1"/>
    <property type="molecule type" value="Genomic_DNA"/>
</dbReference>
<reference evidence="2" key="1">
    <citation type="journal article" date="2019" name="Int. J. Syst. Evol. Microbiol.">
        <title>The Global Catalogue of Microorganisms (GCM) 10K type strain sequencing project: providing services to taxonomists for standard genome sequencing and annotation.</title>
        <authorList>
            <consortium name="The Broad Institute Genomics Platform"/>
            <consortium name="The Broad Institute Genome Sequencing Center for Infectious Disease"/>
            <person name="Wu L."/>
            <person name="Ma J."/>
        </authorList>
    </citation>
    <scope>NUCLEOTIDE SEQUENCE [LARGE SCALE GENOMIC DNA]</scope>
    <source>
        <strain evidence="2">CCM 4481</strain>
    </source>
</reference>
<dbReference type="InterPro" id="IPR036388">
    <property type="entry name" value="WH-like_DNA-bd_sf"/>
</dbReference>
<name>A0ABV9C055_9GAMM</name>
<comment type="caution">
    <text evidence="1">The sequence shown here is derived from an EMBL/GenBank/DDBJ whole genome shotgun (WGS) entry which is preliminary data.</text>
</comment>
<gene>
    <name evidence="1" type="ORF">ACFO5W_07000</name>
</gene>
<dbReference type="Proteomes" id="UP001595961">
    <property type="component" value="Unassembled WGS sequence"/>
</dbReference>
<keyword evidence="2" id="KW-1185">Reference proteome</keyword>
<sequence>MTVPNTYLRRKIVDVLGEIGPATSETVALKVNGEHHSVLPALRAMAAQGVLRKSIPRNQIPVWRLA</sequence>
<organism evidence="1 2">
    <name type="scientific">Dyella halodurans</name>
    <dbReference type="NCBI Taxonomy" id="1920171"/>
    <lineage>
        <taxon>Bacteria</taxon>
        <taxon>Pseudomonadati</taxon>
        <taxon>Pseudomonadota</taxon>
        <taxon>Gammaproteobacteria</taxon>
        <taxon>Lysobacterales</taxon>
        <taxon>Rhodanobacteraceae</taxon>
        <taxon>Dyella</taxon>
    </lineage>
</organism>